<name>A0A840V4E4_9BACT</name>
<protein>
    <submittedName>
        <fullName evidence="2">DNA-directed RNA polymerase subunit RPC12/RpoP</fullName>
    </submittedName>
</protein>
<gene>
    <name evidence="2" type="ORF">HNQ81_001702</name>
</gene>
<keyword evidence="3" id="KW-1185">Reference proteome</keyword>
<dbReference type="RefSeq" id="WP_205240241.1">
    <property type="nucleotide sequence ID" value="NZ_JACHEO010000008.1"/>
</dbReference>
<dbReference type="Gene3D" id="1.10.3210.10">
    <property type="entry name" value="Hypothetical protein af1432"/>
    <property type="match status" value="1"/>
</dbReference>
<keyword evidence="2" id="KW-0240">DNA-directed RNA polymerase</keyword>
<dbReference type="Proteomes" id="UP000539642">
    <property type="component" value="Unassembled WGS sequence"/>
</dbReference>
<sequence>MQFWNESAIYEENCPKCGRTVEFYKDDTNRKCSGCGHRMVNPRLDFGCAAYCQFAEQCLGTLPEEFVGQQDNLLKDRVAVEVKRFLKSDFRRIGHIMRVAQQAEKIARDEGANLGVTLCAAYLLELGEIEAAGRHADPTADQIIDEGQRLAADILGRLSAKEPIVQGVCALIEARHRDQGDDSLEVRVLADAAELARLEEMRRNEPKQARELGRLMAEQLLTASGRQLAQKMSGL</sequence>
<dbReference type="GO" id="GO:0000428">
    <property type="term" value="C:DNA-directed RNA polymerase complex"/>
    <property type="evidence" value="ECO:0007669"/>
    <property type="project" value="UniProtKB-KW"/>
</dbReference>
<reference evidence="2 3" key="1">
    <citation type="submission" date="2020-08" db="EMBL/GenBank/DDBJ databases">
        <title>Genomic Encyclopedia of Type Strains, Phase IV (KMG-IV): sequencing the most valuable type-strain genomes for metagenomic binning, comparative biology and taxonomic classification.</title>
        <authorList>
            <person name="Goeker M."/>
        </authorList>
    </citation>
    <scope>NUCLEOTIDE SEQUENCE [LARGE SCALE GENOMIC DNA]</scope>
    <source>
        <strain evidence="2 3">DSM 28570</strain>
    </source>
</reference>
<proteinExistence type="predicted"/>
<feature type="domain" description="HD" evidence="1">
    <location>
        <begin position="92"/>
        <end position="196"/>
    </location>
</feature>
<keyword evidence="2" id="KW-0804">Transcription</keyword>
<dbReference type="EMBL" id="JACHEO010000008">
    <property type="protein sequence ID" value="MBB5347971.1"/>
    <property type="molecule type" value="Genomic_DNA"/>
</dbReference>
<evidence type="ECO:0000313" key="3">
    <source>
        <dbReference type="Proteomes" id="UP000539642"/>
    </source>
</evidence>
<organism evidence="2 3">
    <name type="scientific">Desulfoprunum benzoelyticum</name>
    <dbReference type="NCBI Taxonomy" id="1506996"/>
    <lineage>
        <taxon>Bacteria</taxon>
        <taxon>Pseudomonadati</taxon>
        <taxon>Thermodesulfobacteriota</taxon>
        <taxon>Desulfobulbia</taxon>
        <taxon>Desulfobulbales</taxon>
        <taxon>Desulfobulbaceae</taxon>
        <taxon>Desulfoprunum</taxon>
    </lineage>
</organism>
<evidence type="ECO:0000259" key="1">
    <source>
        <dbReference type="Pfam" id="PF01966"/>
    </source>
</evidence>
<dbReference type="AlphaFoldDB" id="A0A840V4E4"/>
<comment type="caution">
    <text evidence="2">The sequence shown here is derived from an EMBL/GenBank/DDBJ whole genome shotgun (WGS) entry which is preliminary data.</text>
</comment>
<evidence type="ECO:0000313" key="2">
    <source>
        <dbReference type="EMBL" id="MBB5347971.1"/>
    </source>
</evidence>
<dbReference type="Pfam" id="PF01966">
    <property type="entry name" value="HD"/>
    <property type="match status" value="1"/>
</dbReference>
<dbReference type="InterPro" id="IPR006674">
    <property type="entry name" value="HD_domain"/>
</dbReference>
<dbReference type="SUPFAM" id="SSF109604">
    <property type="entry name" value="HD-domain/PDEase-like"/>
    <property type="match status" value="1"/>
</dbReference>
<accession>A0A840V4E4</accession>